<proteinExistence type="predicted"/>
<protein>
    <submittedName>
        <fullName evidence="2">Uncharacterized protein</fullName>
    </submittedName>
</protein>
<keyword evidence="1" id="KW-0472">Membrane</keyword>
<feature type="transmembrane region" description="Helical" evidence="1">
    <location>
        <begin position="42"/>
        <end position="62"/>
    </location>
</feature>
<evidence type="ECO:0000313" key="2">
    <source>
        <dbReference type="EMBL" id="MDD7971357.1"/>
    </source>
</evidence>
<dbReference type="EMBL" id="JAQZSM010000007">
    <property type="protein sequence ID" value="MDD7971357.1"/>
    <property type="molecule type" value="Genomic_DNA"/>
</dbReference>
<dbReference type="Proteomes" id="UP001431784">
    <property type="component" value="Unassembled WGS sequence"/>
</dbReference>
<feature type="transmembrane region" description="Helical" evidence="1">
    <location>
        <begin position="74"/>
        <end position="97"/>
    </location>
</feature>
<reference evidence="2" key="1">
    <citation type="submission" date="2023-02" db="EMBL/GenBank/DDBJ databases">
        <title>Description of Roseinatronobacter alkalisoli sp. nov., an alkaliphilic bacerium isolated from soda soil.</title>
        <authorList>
            <person name="Wei W."/>
        </authorList>
    </citation>
    <scope>NUCLEOTIDE SEQUENCE</scope>
    <source>
        <strain evidence="2">HJB301</strain>
    </source>
</reference>
<sequence>MRWLALSLAGPTLWAVMFTLLYAVHGTVCAGSPGPESLTLRAHMLLVALWGGGLLAHGLLFRALPAGGQGVSRYLPRAGAWIGLVATAFTLFPVLMITSC</sequence>
<accession>A0ABT5TAZ1</accession>
<gene>
    <name evidence="2" type="ORF">PUT78_09595</name>
</gene>
<keyword evidence="3" id="KW-1185">Reference proteome</keyword>
<dbReference type="RefSeq" id="WP_274352042.1">
    <property type="nucleotide sequence ID" value="NZ_JAQZSM010000007.1"/>
</dbReference>
<name>A0ABT5TAZ1_9RHOB</name>
<comment type="caution">
    <text evidence="2">The sequence shown here is derived from an EMBL/GenBank/DDBJ whole genome shotgun (WGS) entry which is preliminary data.</text>
</comment>
<keyword evidence="1" id="KW-0812">Transmembrane</keyword>
<evidence type="ECO:0000313" key="3">
    <source>
        <dbReference type="Proteomes" id="UP001431784"/>
    </source>
</evidence>
<organism evidence="2 3">
    <name type="scientific">Roseinatronobacter alkalisoli</name>
    <dbReference type="NCBI Taxonomy" id="3028235"/>
    <lineage>
        <taxon>Bacteria</taxon>
        <taxon>Pseudomonadati</taxon>
        <taxon>Pseudomonadota</taxon>
        <taxon>Alphaproteobacteria</taxon>
        <taxon>Rhodobacterales</taxon>
        <taxon>Paracoccaceae</taxon>
        <taxon>Roseinatronobacter</taxon>
    </lineage>
</organism>
<evidence type="ECO:0000256" key="1">
    <source>
        <dbReference type="SAM" id="Phobius"/>
    </source>
</evidence>
<keyword evidence="1" id="KW-1133">Transmembrane helix</keyword>